<feature type="chain" id="PRO_5002974201" description="Xylosidase" evidence="8">
    <location>
        <begin position="22"/>
        <end position="423"/>
    </location>
</feature>
<dbReference type="InterPro" id="IPR026071">
    <property type="entry name" value="Glyco_Hydrolase_99"/>
</dbReference>
<evidence type="ECO:0000256" key="4">
    <source>
        <dbReference type="ARBA" id="ARBA00022968"/>
    </source>
</evidence>
<comment type="subcellular location">
    <subcellularLocation>
        <location evidence="1">Golgi apparatus membrane</location>
        <topology evidence="1">Single-pass type II membrane protein</topology>
    </subcellularLocation>
</comment>
<dbReference type="eggNOG" id="COG3507">
    <property type="taxonomic scope" value="Bacteria"/>
</dbReference>
<dbReference type="Gene3D" id="3.20.20.80">
    <property type="entry name" value="Glycosidases"/>
    <property type="match status" value="1"/>
</dbReference>
<evidence type="ECO:0000256" key="5">
    <source>
        <dbReference type="ARBA" id="ARBA00022989"/>
    </source>
</evidence>
<proteinExistence type="predicted"/>
<keyword evidence="10" id="KW-1185">Reference proteome</keyword>
<protein>
    <recommendedName>
        <fullName evidence="11">Xylosidase</fullName>
    </recommendedName>
</protein>
<keyword evidence="2" id="KW-0812">Transmembrane</keyword>
<reference evidence="9 10" key="1">
    <citation type="journal article" date="2009" name="Stand. Genomic Sci.">
        <title>Complete genome sequence of Pedobacter heparinus type strain (HIM 762-3).</title>
        <authorList>
            <person name="Han C."/>
            <person name="Spring S."/>
            <person name="Lapidus A."/>
            <person name="Del Rio T.G."/>
            <person name="Tice H."/>
            <person name="Copeland A."/>
            <person name="Cheng J.F."/>
            <person name="Lucas S."/>
            <person name="Chen F."/>
            <person name="Nolan M."/>
            <person name="Bruce D."/>
            <person name="Goodwin L."/>
            <person name="Pitluck S."/>
            <person name="Ivanova N."/>
            <person name="Mavromatis K."/>
            <person name="Mikhailova N."/>
            <person name="Pati A."/>
            <person name="Chen A."/>
            <person name="Palaniappan K."/>
            <person name="Land M."/>
            <person name="Hauser L."/>
            <person name="Chang Y.J."/>
            <person name="Jeffries C.C."/>
            <person name="Saunders E."/>
            <person name="Chertkov O."/>
            <person name="Brettin T."/>
            <person name="Goker M."/>
            <person name="Rohde M."/>
            <person name="Bristow J."/>
            <person name="Eisen J.A."/>
            <person name="Markowitz V."/>
            <person name="Hugenholtz P."/>
            <person name="Kyrpides N.C."/>
            <person name="Klenk H.P."/>
            <person name="Detter J.C."/>
        </authorList>
    </citation>
    <scope>NUCLEOTIDE SEQUENCE [LARGE SCALE GENOMIC DNA]</scope>
    <source>
        <strain evidence="10">ATCC 13125 / DSM 2366 / CIP 104194 / JCM 7457 / NBRC 12017 / NCIMB 9290 / NRRL B-14731 / HIM 762-3</strain>
    </source>
</reference>
<keyword evidence="5" id="KW-1133">Transmembrane helix</keyword>
<dbReference type="Proteomes" id="UP000000852">
    <property type="component" value="Chromosome"/>
</dbReference>
<keyword evidence="4" id="KW-0735">Signal-anchor</keyword>
<dbReference type="CDD" id="cd11576">
    <property type="entry name" value="GH99_GH71_like_2"/>
    <property type="match status" value="1"/>
</dbReference>
<evidence type="ECO:0000256" key="7">
    <source>
        <dbReference type="ARBA" id="ARBA00023136"/>
    </source>
</evidence>
<evidence type="ECO:0000256" key="1">
    <source>
        <dbReference type="ARBA" id="ARBA00004323"/>
    </source>
</evidence>
<dbReference type="STRING" id="485917.Phep_3357"/>
<evidence type="ECO:0000313" key="9">
    <source>
        <dbReference type="EMBL" id="ACU05551.1"/>
    </source>
</evidence>
<dbReference type="RefSeq" id="WP_015809160.1">
    <property type="nucleotide sequence ID" value="NC_013061.1"/>
</dbReference>
<evidence type="ECO:0000313" key="10">
    <source>
        <dbReference type="Proteomes" id="UP000000852"/>
    </source>
</evidence>
<evidence type="ECO:0000256" key="8">
    <source>
        <dbReference type="SAM" id="SignalP"/>
    </source>
</evidence>
<keyword evidence="7" id="KW-0472">Membrane</keyword>
<dbReference type="KEGG" id="phe:Phep_3357"/>
<dbReference type="HOGENOM" id="CLU_019346_1_0_10"/>
<accession>C6XSI8</accession>
<dbReference type="GO" id="GO:0004559">
    <property type="term" value="F:alpha-mannosidase activity"/>
    <property type="evidence" value="ECO:0007669"/>
    <property type="project" value="TreeGrafter"/>
</dbReference>
<dbReference type="EMBL" id="CP001681">
    <property type="protein sequence ID" value="ACU05551.1"/>
    <property type="molecule type" value="Genomic_DNA"/>
</dbReference>
<evidence type="ECO:0000256" key="6">
    <source>
        <dbReference type="ARBA" id="ARBA00023034"/>
    </source>
</evidence>
<gene>
    <name evidence="9" type="ordered locus">Phep_3357</name>
</gene>
<keyword evidence="8" id="KW-0732">Signal</keyword>
<sequence length="423" mass="49005">MKKILLAFLCPALLLSMNCRSVGKQNQSKTRKYMSYKGLVMAGYQGWFNADGDGADRGWNHYKNRDNRFEPGNCKIDMWPDVTDYTAKYKTSFTYANGGAAYVFSSYDESTVDLHFRWMRDYGIDGVFMQRFVTTLKDEKGNKHYQKVFQSAVNAAKKYDRALAVMYDLSGMNASDYTKVIADWKSLVDTYKLNNKDLNDNYLFHNNKPLVAIWGVGFNDGRKYGLSEIDKLITFFKSDPVYGSCSLLLGVPTWWRELKFDTQSDPQLHQTIKRADIVHPWFVGRYNEETYPQFQERIKTDMAWCKQNKLDYVPVVYPGFSWKNMRPNDPFDAIPRNKGSFFWKQLSGALEIGCEMIYVAMFDEIDEATAIFKVGHDTPVGASKFVPYEKEIPSDHYLWLTGQAAGMLKKEIPFQKPMPYRTY</sequence>
<evidence type="ECO:0000256" key="2">
    <source>
        <dbReference type="ARBA" id="ARBA00022692"/>
    </source>
</evidence>
<keyword evidence="3" id="KW-0378">Hydrolase</keyword>
<dbReference type="PANTHER" id="PTHR13572">
    <property type="entry name" value="ENDO-ALPHA-1,2-MANNOSIDASE"/>
    <property type="match status" value="1"/>
</dbReference>
<dbReference type="PANTHER" id="PTHR13572:SF4">
    <property type="entry name" value="RE57134P"/>
    <property type="match status" value="1"/>
</dbReference>
<feature type="signal peptide" evidence="8">
    <location>
        <begin position="1"/>
        <end position="21"/>
    </location>
</feature>
<evidence type="ECO:0000256" key="3">
    <source>
        <dbReference type="ARBA" id="ARBA00022801"/>
    </source>
</evidence>
<evidence type="ECO:0008006" key="11">
    <source>
        <dbReference type="Google" id="ProtNLM"/>
    </source>
</evidence>
<name>C6XSI8_PEDHD</name>
<keyword evidence="6" id="KW-0333">Golgi apparatus</keyword>
<dbReference type="AlphaFoldDB" id="C6XSI8"/>
<organism evidence="9 10">
    <name type="scientific">Pedobacter heparinus (strain ATCC 13125 / DSM 2366 / CIP 104194 / JCM 7457 / NBRC 12017 / NCIMB 9290 / NRRL B-14731 / HIM 762-3)</name>
    <dbReference type="NCBI Taxonomy" id="485917"/>
    <lineage>
        <taxon>Bacteria</taxon>
        <taxon>Pseudomonadati</taxon>
        <taxon>Bacteroidota</taxon>
        <taxon>Sphingobacteriia</taxon>
        <taxon>Sphingobacteriales</taxon>
        <taxon>Sphingobacteriaceae</taxon>
        <taxon>Pedobacter</taxon>
    </lineage>
</organism>